<organism evidence="1 2">
    <name type="scientific">Marivirga aurantiaca</name>
    <dbReference type="NCBI Taxonomy" id="2802615"/>
    <lineage>
        <taxon>Bacteria</taxon>
        <taxon>Pseudomonadati</taxon>
        <taxon>Bacteroidota</taxon>
        <taxon>Cytophagia</taxon>
        <taxon>Cytophagales</taxon>
        <taxon>Marivirgaceae</taxon>
        <taxon>Marivirga</taxon>
    </lineage>
</organism>
<name>A0A934WV26_9BACT</name>
<dbReference type="EMBL" id="JAEQBW010000001">
    <property type="protein sequence ID" value="MBK6263464.1"/>
    <property type="molecule type" value="Genomic_DNA"/>
</dbReference>
<comment type="caution">
    <text evidence="1">The sequence shown here is derived from an EMBL/GenBank/DDBJ whole genome shotgun (WGS) entry which is preliminary data.</text>
</comment>
<proteinExistence type="predicted"/>
<dbReference type="SUPFAM" id="SSF141072">
    <property type="entry name" value="CalX-like"/>
    <property type="match status" value="1"/>
</dbReference>
<dbReference type="RefSeq" id="WP_201429159.1">
    <property type="nucleotide sequence ID" value="NZ_JAEQBW010000001.1"/>
</dbReference>
<evidence type="ECO:0000313" key="2">
    <source>
        <dbReference type="Proteomes" id="UP000611723"/>
    </source>
</evidence>
<dbReference type="InterPro" id="IPR038081">
    <property type="entry name" value="CalX-like_sf"/>
</dbReference>
<gene>
    <name evidence="1" type="ORF">JKA74_00340</name>
</gene>
<keyword evidence="2" id="KW-1185">Reference proteome</keyword>
<reference evidence="1" key="1">
    <citation type="submission" date="2021-01" db="EMBL/GenBank/DDBJ databases">
        <title>Marivirga aurantiaca sp. nov., isolated from intertidal surface sediments.</title>
        <authorList>
            <person name="Zhang M."/>
        </authorList>
    </citation>
    <scope>NUCLEOTIDE SEQUENCE</scope>
    <source>
        <strain evidence="1">S37H4</strain>
    </source>
</reference>
<sequence length="266" mass="28579">MKLINKFKYALSILGASSLILMSCEQDELTGLSPLKATNPGVSISPDPGSFSMIEQDTTIEVTITLSEAQIVDVPFYFTHTSEEGVDGEDFEVQSVVVEKGSTEGVGYITLIGSATPQGKRSISIAIGDNQVANTNYTPQTFTWDVIDYDASITWADCDTDIDLYLVTSGTAIDGSFTVDCVEPVNLEGLPNGEYELYAEYWAGDDSKVHPVTVEFSNNNGENYLYTQSEDDAISVDNPFALIGSVVVNNGSYTAFDGDGNSLGAM</sequence>
<protein>
    <submittedName>
        <fullName evidence="1">Uncharacterized protein</fullName>
    </submittedName>
</protein>
<dbReference type="PROSITE" id="PS51257">
    <property type="entry name" value="PROKAR_LIPOPROTEIN"/>
    <property type="match status" value="1"/>
</dbReference>
<evidence type="ECO:0000313" key="1">
    <source>
        <dbReference type="EMBL" id="MBK6263464.1"/>
    </source>
</evidence>
<dbReference type="Proteomes" id="UP000611723">
    <property type="component" value="Unassembled WGS sequence"/>
</dbReference>
<accession>A0A934WV26</accession>
<dbReference type="AlphaFoldDB" id="A0A934WV26"/>